<evidence type="ECO:0000256" key="1">
    <source>
        <dbReference type="PIRNR" id="PIRNR026583"/>
    </source>
</evidence>
<evidence type="ECO:0000313" key="6">
    <source>
        <dbReference type="Proteomes" id="UP000824229"/>
    </source>
</evidence>
<feature type="domain" description="GGDEF" evidence="4">
    <location>
        <begin position="187"/>
        <end position="315"/>
    </location>
</feature>
<feature type="binding site" evidence="2">
    <location>
        <position position="362"/>
    </location>
    <ligand>
        <name>Mn(2+)</name>
        <dbReference type="ChEBI" id="CHEBI:29035"/>
        <label>1</label>
    </ligand>
</feature>
<keyword evidence="2" id="KW-0479">Metal-binding</keyword>
<feature type="binding site" evidence="2">
    <location>
        <position position="431"/>
    </location>
    <ligand>
        <name>Mn(2+)</name>
        <dbReference type="ChEBI" id="CHEBI:29035"/>
        <label>2</label>
    </ligand>
</feature>
<reference evidence="5" key="2">
    <citation type="submission" date="2021-04" db="EMBL/GenBank/DDBJ databases">
        <authorList>
            <person name="Gilroy R."/>
        </authorList>
    </citation>
    <scope>NUCLEOTIDE SEQUENCE</scope>
    <source>
        <strain evidence="5">B5-657</strain>
    </source>
</reference>
<dbReference type="InterPro" id="IPR038763">
    <property type="entry name" value="DHH_sf"/>
</dbReference>
<dbReference type="InterPro" id="IPR003156">
    <property type="entry name" value="DHHA1_dom"/>
</dbReference>
<keyword evidence="1" id="KW-1003">Cell membrane</keyword>
<dbReference type="InterPro" id="IPR051319">
    <property type="entry name" value="Oligoribo/pAp-PDE_c-di-AMP_PDE"/>
</dbReference>
<keyword evidence="3" id="KW-0812">Transmembrane</keyword>
<feature type="binding site" evidence="2">
    <location>
        <position position="431"/>
    </location>
    <ligand>
        <name>Mn(2+)</name>
        <dbReference type="ChEBI" id="CHEBI:29035"/>
        <label>1</label>
    </ligand>
</feature>
<comment type="subcellular location">
    <subcellularLocation>
        <location evidence="1">Cell membrane</location>
    </subcellularLocation>
</comment>
<organism evidence="5 6">
    <name type="scientific">Candidatus Cellulosilyticum pullistercoris</name>
    <dbReference type="NCBI Taxonomy" id="2838521"/>
    <lineage>
        <taxon>Bacteria</taxon>
        <taxon>Bacillati</taxon>
        <taxon>Bacillota</taxon>
        <taxon>Clostridia</taxon>
        <taxon>Lachnospirales</taxon>
        <taxon>Cellulosilyticaceae</taxon>
        <taxon>Cellulosilyticum</taxon>
    </lineage>
</organism>
<feature type="binding site" evidence="2">
    <location>
        <position position="455"/>
    </location>
    <ligand>
        <name>Mn(2+)</name>
        <dbReference type="ChEBI" id="CHEBI:29035"/>
        <label>2</label>
    </ligand>
</feature>
<keyword evidence="3" id="KW-1133">Transmembrane helix</keyword>
<dbReference type="GO" id="GO:0005886">
    <property type="term" value="C:plasma membrane"/>
    <property type="evidence" value="ECO:0007669"/>
    <property type="project" value="UniProtKB-SubCell"/>
</dbReference>
<dbReference type="Pfam" id="PF01368">
    <property type="entry name" value="DHH"/>
    <property type="match status" value="1"/>
</dbReference>
<evidence type="ECO:0000256" key="2">
    <source>
        <dbReference type="PIRSR" id="PIRSR026583-50"/>
    </source>
</evidence>
<name>A0A9E2NM86_9FIRM</name>
<keyword evidence="1" id="KW-0378">Hydrolase</keyword>
<dbReference type="SUPFAM" id="SSF64182">
    <property type="entry name" value="DHH phosphoesterases"/>
    <property type="match status" value="1"/>
</dbReference>
<feature type="binding site" evidence="2">
    <location>
        <position position="510"/>
    </location>
    <ligand>
        <name>Mn(2+)</name>
        <dbReference type="ChEBI" id="CHEBI:29035"/>
        <label>2</label>
    </ligand>
</feature>
<dbReference type="Pfam" id="PF02272">
    <property type="entry name" value="DHHA1"/>
    <property type="match status" value="1"/>
</dbReference>
<dbReference type="FunFam" id="3.90.1640.10:FF:000002">
    <property type="entry name" value="Cyclic-di-AMP phosphodiesterase"/>
    <property type="match status" value="1"/>
</dbReference>
<comment type="similarity">
    <text evidence="1">Belongs to the GdpP/PdeA phosphodiesterase family.</text>
</comment>
<dbReference type="PANTHER" id="PTHR47618">
    <property type="entry name" value="BIFUNCTIONAL OLIGORIBONUCLEASE AND PAP PHOSPHATASE NRNA"/>
    <property type="match status" value="1"/>
</dbReference>
<feature type="binding site" evidence="2">
    <location>
        <position position="364"/>
    </location>
    <ligand>
        <name>Mn(2+)</name>
        <dbReference type="ChEBI" id="CHEBI:29035"/>
        <label>2</label>
    </ligand>
</feature>
<dbReference type="PIRSF" id="PIRSF026583">
    <property type="entry name" value="YybT"/>
    <property type="match status" value="1"/>
</dbReference>
<keyword evidence="1 3" id="KW-0472">Membrane</keyword>
<proteinExistence type="inferred from homology"/>
<dbReference type="InterPro" id="IPR014528">
    <property type="entry name" value="GdpP/PdeA"/>
</dbReference>
<evidence type="ECO:0000259" key="4">
    <source>
        <dbReference type="PROSITE" id="PS50887"/>
    </source>
</evidence>
<dbReference type="Pfam" id="PF24898">
    <property type="entry name" value="GGDEF_GdpP"/>
    <property type="match status" value="1"/>
</dbReference>
<dbReference type="PANTHER" id="PTHR47618:SF2">
    <property type="entry name" value="CYCLIC-DI-AMP PHOSPHODIESTERASE GDPP"/>
    <property type="match status" value="1"/>
</dbReference>
<comment type="caution">
    <text evidence="5">The sequence shown here is derived from an EMBL/GenBank/DDBJ whole genome shotgun (WGS) entry which is preliminary data.</text>
</comment>
<keyword evidence="2" id="KW-0464">Manganese</keyword>
<dbReference type="InterPro" id="IPR001667">
    <property type="entry name" value="DDH_dom"/>
</dbReference>
<dbReference type="GO" id="GO:0016787">
    <property type="term" value="F:hydrolase activity"/>
    <property type="evidence" value="ECO:0007669"/>
    <property type="project" value="UniProtKB-UniRule"/>
</dbReference>
<comment type="cofactor">
    <cofactor evidence="2">
        <name>Mn(2+)</name>
        <dbReference type="ChEBI" id="CHEBI:29035"/>
    </cofactor>
    <text evidence="2">For phosphodiesterase activity, probably binds 2 Mn(2+) per subunit.</text>
</comment>
<dbReference type="EC" id="3.1.4.-" evidence="1"/>
<dbReference type="PROSITE" id="PS50887">
    <property type="entry name" value="GGDEF"/>
    <property type="match status" value="1"/>
</dbReference>
<dbReference type="InterPro" id="IPR000160">
    <property type="entry name" value="GGDEF_dom"/>
</dbReference>
<gene>
    <name evidence="5" type="ORF">H9872_10125</name>
</gene>
<dbReference type="GO" id="GO:0003676">
    <property type="term" value="F:nucleic acid binding"/>
    <property type="evidence" value="ECO:0007669"/>
    <property type="project" value="UniProtKB-UniRule"/>
</dbReference>
<feature type="binding site" evidence="2">
    <location>
        <position position="358"/>
    </location>
    <ligand>
        <name>Mn(2+)</name>
        <dbReference type="ChEBI" id="CHEBI:29035"/>
        <label>1</label>
    </ligand>
</feature>
<dbReference type="EMBL" id="JAHLFQ010000239">
    <property type="protein sequence ID" value="MBU3805097.1"/>
    <property type="molecule type" value="Genomic_DNA"/>
</dbReference>
<reference evidence="5" key="1">
    <citation type="journal article" date="2021" name="PeerJ">
        <title>Extensive microbial diversity within the chicken gut microbiome revealed by metagenomics and culture.</title>
        <authorList>
            <person name="Gilroy R."/>
            <person name="Ravi A."/>
            <person name="Getino M."/>
            <person name="Pursley I."/>
            <person name="Horton D.L."/>
            <person name="Alikhan N.F."/>
            <person name="Baker D."/>
            <person name="Gharbi K."/>
            <person name="Hall N."/>
            <person name="Watson M."/>
            <person name="Adriaenssens E.M."/>
            <person name="Foster-Nyarko E."/>
            <person name="Jarju S."/>
            <person name="Secka A."/>
            <person name="Antonio M."/>
            <person name="Oren A."/>
            <person name="Chaudhuri R.R."/>
            <person name="La Ragione R."/>
            <person name="Hildebrand F."/>
            <person name="Pallen M.J."/>
        </authorList>
    </citation>
    <scope>NUCLEOTIDE SEQUENCE</scope>
    <source>
        <strain evidence="5">B5-657</strain>
    </source>
</reference>
<dbReference type="InterPro" id="IPR043128">
    <property type="entry name" value="Rev_trsase/Diguanyl_cyclase"/>
</dbReference>
<accession>A0A9E2NM86</accession>
<feature type="transmembrane region" description="Helical" evidence="3">
    <location>
        <begin position="12"/>
        <end position="31"/>
    </location>
</feature>
<feature type="transmembrane region" description="Helical" evidence="3">
    <location>
        <begin position="37"/>
        <end position="56"/>
    </location>
</feature>
<protein>
    <recommendedName>
        <fullName evidence="1">Cyclic-di-AMP phosphodiesterase</fullName>
        <ecNumber evidence="1">3.1.4.-</ecNumber>
    </recommendedName>
</protein>
<dbReference type="Gene3D" id="3.10.310.30">
    <property type="match status" value="1"/>
</dbReference>
<dbReference type="Proteomes" id="UP000824229">
    <property type="component" value="Unassembled WGS sequence"/>
</dbReference>
<dbReference type="Gene3D" id="3.30.70.270">
    <property type="match status" value="1"/>
</dbReference>
<dbReference type="Gene3D" id="3.90.1640.10">
    <property type="entry name" value="inorganic pyrophosphatase (n-terminal core)"/>
    <property type="match status" value="1"/>
</dbReference>
<evidence type="ECO:0000256" key="3">
    <source>
        <dbReference type="SAM" id="Phobius"/>
    </source>
</evidence>
<comment type="function">
    <text evidence="1">Has phosphodiesterase (PDE) activity against cyclic-di-AMP (c-di-AMP).</text>
</comment>
<comment type="catalytic activity">
    <reaction evidence="1">
        <text>3',3'-c-di-AMP + H2O = 5'-O-phosphonoadenylyl-(3'-&gt;5')-adenosine + H(+)</text>
        <dbReference type="Rhea" id="RHEA:54420"/>
        <dbReference type="ChEBI" id="CHEBI:15377"/>
        <dbReference type="ChEBI" id="CHEBI:15378"/>
        <dbReference type="ChEBI" id="CHEBI:71500"/>
        <dbReference type="ChEBI" id="CHEBI:138171"/>
    </reaction>
</comment>
<dbReference type="GO" id="GO:0046872">
    <property type="term" value="F:metal ion binding"/>
    <property type="evidence" value="ECO:0007669"/>
    <property type="project" value="UniProtKB-KW"/>
</dbReference>
<sequence>MKRKLNKHFSYSIMLFRGCQILLVIGMIIQLTKIIKAPQALIGLIIYAIVLGVSLVGEKKIASFIRGEVERETTEITHIKDSMFSNVQIPLAIIEEFGSIKWNNKALNDLMKEKVLIGTNIKSLFPESKLGEWMLEKQPSSKKIKIGSKSYELMLEAFQREDGIKQYAIYFLECTEKEKLKVQLKEERTIIGYLCIDNIDEISQSIEEVRRPMLMAIIDRKINLWFKEREAVIVRIEKDKYMLILSKKELEKMEETKFDILDEIRGIQVGNELPITVSIGIGYNLKSLPNSKEDARIAFDLAQGRGGDQAIIKHYDKYTFYGGKTKEVEKSARVKVRIKAYAFKELLHEADKVFIMGHKNIDMDCLGAAMGVYRGASLVGKKAQIILREPTFAIKGLYDRIKDSKEYDDLFITPEEAEKEIKKDTLLVIVDTHRRSYLEAPEILNLCEKVVIFDHHRKSTDYIEEAVLTYLEPFISSTCEMIAEILNYLSDKIKLNPIEADALLAGITIDTKNFVFKAGVRTFEAAAFLRRSGADSTRVRMLFQNDMETYRARASAIQKAEVWHEDMAISEVSGSIEHATIVAAQVADELLNIKGIKASFVFTEVDSCIYISARALGDTNVQRIMELLGGGGHLGIAGAQLKNVSMEEAQLKLKEAIKLYFEEGESK</sequence>
<dbReference type="Gene3D" id="3.30.450.20">
    <property type="entry name" value="PAS domain"/>
    <property type="match status" value="1"/>
</dbReference>
<dbReference type="AlphaFoldDB" id="A0A9E2NM86"/>
<evidence type="ECO:0000313" key="5">
    <source>
        <dbReference type="EMBL" id="MBU3805097.1"/>
    </source>
</evidence>